<dbReference type="Proteomes" id="UP000184304">
    <property type="component" value="Unassembled WGS sequence"/>
</dbReference>
<evidence type="ECO:0000259" key="1">
    <source>
        <dbReference type="Pfam" id="PF12680"/>
    </source>
</evidence>
<name>A0A1L9N0K4_ASPTC</name>
<reference evidence="3" key="1">
    <citation type="journal article" date="2017" name="Genome Biol.">
        <title>Comparative genomics reveals high biological diversity and specific adaptations in the industrially and medically important fungal genus Aspergillus.</title>
        <authorList>
            <person name="de Vries R.P."/>
            <person name="Riley R."/>
            <person name="Wiebenga A."/>
            <person name="Aguilar-Osorio G."/>
            <person name="Amillis S."/>
            <person name="Uchima C.A."/>
            <person name="Anderluh G."/>
            <person name="Asadollahi M."/>
            <person name="Askin M."/>
            <person name="Barry K."/>
            <person name="Battaglia E."/>
            <person name="Bayram O."/>
            <person name="Benocci T."/>
            <person name="Braus-Stromeyer S.A."/>
            <person name="Caldana C."/>
            <person name="Canovas D."/>
            <person name="Cerqueira G.C."/>
            <person name="Chen F."/>
            <person name="Chen W."/>
            <person name="Choi C."/>
            <person name="Clum A."/>
            <person name="Dos Santos R.A."/>
            <person name="Damasio A.R."/>
            <person name="Diallinas G."/>
            <person name="Emri T."/>
            <person name="Fekete E."/>
            <person name="Flipphi M."/>
            <person name="Freyberg S."/>
            <person name="Gallo A."/>
            <person name="Gournas C."/>
            <person name="Habgood R."/>
            <person name="Hainaut M."/>
            <person name="Harispe M.L."/>
            <person name="Henrissat B."/>
            <person name="Hilden K.S."/>
            <person name="Hope R."/>
            <person name="Hossain A."/>
            <person name="Karabika E."/>
            <person name="Karaffa L."/>
            <person name="Karanyi Z."/>
            <person name="Krasevec N."/>
            <person name="Kuo A."/>
            <person name="Kusch H."/>
            <person name="LaButti K."/>
            <person name="Lagendijk E.L."/>
            <person name="Lapidus A."/>
            <person name="Levasseur A."/>
            <person name="Lindquist E."/>
            <person name="Lipzen A."/>
            <person name="Logrieco A.F."/>
            <person name="MacCabe A."/>
            <person name="Maekelae M.R."/>
            <person name="Malavazi I."/>
            <person name="Melin P."/>
            <person name="Meyer V."/>
            <person name="Mielnichuk N."/>
            <person name="Miskei M."/>
            <person name="Molnar A.P."/>
            <person name="Mule G."/>
            <person name="Ngan C.Y."/>
            <person name="Orejas M."/>
            <person name="Orosz E."/>
            <person name="Ouedraogo J.P."/>
            <person name="Overkamp K.M."/>
            <person name="Park H.-S."/>
            <person name="Perrone G."/>
            <person name="Piumi F."/>
            <person name="Punt P.J."/>
            <person name="Ram A.F."/>
            <person name="Ramon A."/>
            <person name="Rauscher S."/>
            <person name="Record E."/>
            <person name="Riano-Pachon D.M."/>
            <person name="Robert V."/>
            <person name="Roehrig J."/>
            <person name="Ruller R."/>
            <person name="Salamov A."/>
            <person name="Salih N.S."/>
            <person name="Samson R.A."/>
            <person name="Sandor E."/>
            <person name="Sanguinetti M."/>
            <person name="Schuetze T."/>
            <person name="Sepcic K."/>
            <person name="Shelest E."/>
            <person name="Sherlock G."/>
            <person name="Sophianopoulou V."/>
            <person name="Squina F.M."/>
            <person name="Sun H."/>
            <person name="Susca A."/>
            <person name="Todd R.B."/>
            <person name="Tsang A."/>
            <person name="Unkles S.E."/>
            <person name="van de Wiele N."/>
            <person name="van Rossen-Uffink D."/>
            <person name="Oliveira J.V."/>
            <person name="Vesth T.C."/>
            <person name="Visser J."/>
            <person name="Yu J.-H."/>
            <person name="Zhou M."/>
            <person name="Andersen M.R."/>
            <person name="Archer D.B."/>
            <person name="Baker S.E."/>
            <person name="Benoit I."/>
            <person name="Brakhage A.A."/>
            <person name="Braus G.H."/>
            <person name="Fischer R."/>
            <person name="Frisvad J.C."/>
            <person name="Goldman G.H."/>
            <person name="Houbraken J."/>
            <person name="Oakley B."/>
            <person name="Pocsi I."/>
            <person name="Scazzocchio C."/>
            <person name="Seiboth B."/>
            <person name="vanKuyk P.A."/>
            <person name="Wortman J."/>
            <person name="Dyer P.S."/>
            <person name="Grigoriev I.V."/>
        </authorList>
    </citation>
    <scope>NUCLEOTIDE SEQUENCE [LARGE SCALE GENOMIC DNA]</scope>
    <source>
        <strain evidence="3">CBS 134.48</strain>
    </source>
</reference>
<dbReference type="AlphaFoldDB" id="A0A1L9N0K4"/>
<protein>
    <recommendedName>
        <fullName evidence="1">SnoaL-like domain-containing protein</fullName>
    </recommendedName>
</protein>
<dbReference type="InterPro" id="IPR032710">
    <property type="entry name" value="NTF2-like_dom_sf"/>
</dbReference>
<proteinExistence type="predicted"/>
<dbReference type="OrthoDB" id="3758478at2759"/>
<sequence length="145" mass="16793">MSSDLRNRAIDITRYLNNFDIEAIRGLFSDSPDFHFRFGPESAFQALGKPGGFNKEEVLEFFSNHRGIVKEFNFLEPDFVVEGDRSVAYHTRSDGISVDDQPFRNEYSWFVEFDDDGRVIRVIEMVDSAYITQVVPRVGYVSKYL</sequence>
<dbReference type="InterPro" id="IPR037401">
    <property type="entry name" value="SnoaL-like"/>
</dbReference>
<dbReference type="EMBL" id="KV878204">
    <property type="protein sequence ID" value="OJI82834.1"/>
    <property type="molecule type" value="Genomic_DNA"/>
</dbReference>
<organism evidence="2 3">
    <name type="scientific">Aspergillus tubingensis (strain CBS 134.48)</name>
    <dbReference type="NCBI Taxonomy" id="767770"/>
    <lineage>
        <taxon>Eukaryota</taxon>
        <taxon>Fungi</taxon>
        <taxon>Dikarya</taxon>
        <taxon>Ascomycota</taxon>
        <taxon>Pezizomycotina</taxon>
        <taxon>Eurotiomycetes</taxon>
        <taxon>Eurotiomycetidae</taxon>
        <taxon>Eurotiales</taxon>
        <taxon>Aspergillaceae</taxon>
        <taxon>Aspergillus</taxon>
        <taxon>Aspergillus subgen. Circumdati</taxon>
    </lineage>
</organism>
<evidence type="ECO:0000313" key="3">
    <source>
        <dbReference type="Proteomes" id="UP000184304"/>
    </source>
</evidence>
<accession>A0A1L9N0K4</accession>
<evidence type="ECO:0000313" key="2">
    <source>
        <dbReference type="EMBL" id="OJI82834.1"/>
    </source>
</evidence>
<dbReference type="VEuPathDB" id="FungiDB:ASPTUDRAFT_202165"/>
<dbReference type="SUPFAM" id="SSF54427">
    <property type="entry name" value="NTF2-like"/>
    <property type="match status" value="1"/>
</dbReference>
<feature type="domain" description="SnoaL-like" evidence="1">
    <location>
        <begin position="15"/>
        <end position="121"/>
    </location>
</feature>
<dbReference type="Pfam" id="PF12680">
    <property type="entry name" value="SnoaL_2"/>
    <property type="match status" value="1"/>
</dbReference>
<keyword evidence="3" id="KW-1185">Reference proteome</keyword>
<gene>
    <name evidence="2" type="ORF">ASPTUDRAFT_202165</name>
</gene>
<dbReference type="Gene3D" id="3.10.450.50">
    <property type="match status" value="1"/>
</dbReference>